<evidence type="ECO:0000256" key="6">
    <source>
        <dbReference type="ARBA" id="ARBA00023136"/>
    </source>
</evidence>
<dbReference type="PANTHER" id="PTHR30576:SF0">
    <property type="entry name" value="UNDECAPRENYL-PHOSPHATE N-ACETYLGALACTOSAMINYL 1-PHOSPHATE TRANSFERASE-RELATED"/>
    <property type="match status" value="1"/>
</dbReference>
<evidence type="ECO:0000256" key="4">
    <source>
        <dbReference type="ARBA" id="ARBA00022692"/>
    </source>
</evidence>
<dbReference type="InterPro" id="IPR017475">
    <property type="entry name" value="EPS_sugar_tfrase"/>
</dbReference>
<dbReference type="NCBIfam" id="TIGR03025">
    <property type="entry name" value="EPS_sugtrans"/>
    <property type="match status" value="1"/>
</dbReference>
<keyword evidence="3 9" id="KW-0808">Transferase</keyword>
<sequence>MIRERKQTLKISLLFLDALAGFLAFWSAFILHFYVISPERREFVMTDGLFAPAQFFVGSPELQMLLAYLPLALMFVMAQVVVFLAVDLYRPLQGRQSLRENLAIVRAVAIALVIVLAALFFYRGQSYSRLMIGYATVLSVLYIIVGHGLFRAALSYLRGRGYNIRNILLVGTGKNALRFIQSMEQYPLYGYRIRGALGPKTKMPKEMATYRIGDLKELETICEDEQIDSVVVALEGASKELRSVVDFCYREGIDCRIIPDLFDLVTHRARVEDMNGLPVLTLRDIPLHNGYHRFMKRLFDIVFSSVVLILNLPLFVVLALIVKLSSPGPIFFVQERVGLDRRLFKLIKFRTMTVQEKNRSDTTWGSKNDVRVTPIGKFLRKTSLDELPQFLNVFLGDMSVVGPRPERPHFVKQFKNTYERYMLRHSAKAGITGWAQILGYRGDTSIEKRIEADIYYIENWSLLFDVLIVLRTIPSMIKNPGE</sequence>
<evidence type="ECO:0000256" key="3">
    <source>
        <dbReference type="ARBA" id="ARBA00022679"/>
    </source>
</evidence>
<evidence type="ECO:0000313" key="10">
    <source>
        <dbReference type="Proteomes" id="UP000460298"/>
    </source>
</evidence>
<dbReference type="GO" id="GO:0089702">
    <property type="term" value="F:undecaprenyl-phosphate glucose phosphotransferase activity"/>
    <property type="evidence" value="ECO:0007669"/>
    <property type="project" value="UniProtKB-EC"/>
</dbReference>
<dbReference type="NCBIfam" id="TIGR03023">
    <property type="entry name" value="WcaJ_sugtrans"/>
    <property type="match status" value="1"/>
</dbReference>
<name>A0A833M2Q6_9LEPT</name>
<feature type="transmembrane region" description="Helical" evidence="7">
    <location>
        <begin position="128"/>
        <end position="150"/>
    </location>
</feature>
<feature type="transmembrane region" description="Helical" evidence="7">
    <location>
        <begin position="65"/>
        <end position="89"/>
    </location>
</feature>
<dbReference type="Pfam" id="PF13727">
    <property type="entry name" value="CoA_binding_3"/>
    <property type="match status" value="1"/>
</dbReference>
<dbReference type="InterPro" id="IPR003362">
    <property type="entry name" value="Bact_transf"/>
</dbReference>
<comment type="similarity">
    <text evidence="2">Belongs to the bacterial sugar transferase family.</text>
</comment>
<proteinExistence type="inferred from homology"/>
<feature type="transmembrane region" description="Helical" evidence="7">
    <location>
        <begin position="298"/>
        <end position="322"/>
    </location>
</feature>
<evidence type="ECO:0000256" key="5">
    <source>
        <dbReference type="ARBA" id="ARBA00022989"/>
    </source>
</evidence>
<evidence type="ECO:0000256" key="2">
    <source>
        <dbReference type="ARBA" id="ARBA00006464"/>
    </source>
</evidence>
<dbReference type="PANTHER" id="PTHR30576">
    <property type="entry name" value="COLANIC BIOSYNTHESIS UDP-GLUCOSE LIPID CARRIER TRANSFERASE"/>
    <property type="match status" value="1"/>
</dbReference>
<comment type="caution">
    <text evidence="9">The sequence shown here is derived from an EMBL/GenBank/DDBJ whole genome shotgun (WGS) entry which is preliminary data.</text>
</comment>
<comment type="subcellular location">
    <subcellularLocation>
        <location evidence="1">Membrane</location>
        <topology evidence="1">Multi-pass membrane protein</topology>
    </subcellularLocation>
</comment>
<dbReference type="Pfam" id="PF02397">
    <property type="entry name" value="Bac_transf"/>
    <property type="match status" value="1"/>
</dbReference>
<dbReference type="AlphaFoldDB" id="A0A833M2Q6"/>
<organism evidence="9 10">
    <name type="scientific">Leptonema illini</name>
    <dbReference type="NCBI Taxonomy" id="183"/>
    <lineage>
        <taxon>Bacteria</taxon>
        <taxon>Pseudomonadati</taxon>
        <taxon>Spirochaetota</taxon>
        <taxon>Spirochaetia</taxon>
        <taxon>Leptospirales</taxon>
        <taxon>Leptospiraceae</taxon>
        <taxon>Leptonema</taxon>
    </lineage>
</organism>
<keyword evidence="6 7" id="KW-0472">Membrane</keyword>
<feature type="domain" description="Bacterial sugar transferase" evidence="8">
    <location>
        <begin position="296"/>
        <end position="477"/>
    </location>
</feature>
<gene>
    <name evidence="9" type="ORF">F9K24_05530</name>
</gene>
<feature type="transmembrane region" description="Helical" evidence="7">
    <location>
        <begin position="12"/>
        <end position="35"/>
    </location>
</feature>
<evidence type="ECO:0000256" key="1">
    <source>
        <dbReference type="ARBA" id="ARBA00004141"/>
    </source>
</evidence>
<dbReference type="InterPro" id="IPR017473">
    <property type="entry name" value="Undecaprenyl-P_gluc_Ptfrase"/>
</dbReference>
<reference evidence="9 10" key="1">
    <citation type="submission" date="2019-10" db="EMBL/GenBank/DDBJ databases">
        <title>Extracellular Electron Transfer in a Candidatus Methanoperedens spp. Enrichment Culture.</title>
        <authorList>
            <person name="Berger S."/>
            <person name="Rangel Shaw D."/>
            <person name="Berben T."/>
            <person name="In 'T Zandt M."/>
            <person name="Frank J."/>
            <person name="Reimann J."/>
            <person name="Jetten M.S.M."/>
            <person name="Welte C.U."/>
        </authorList>
    </citation>
    <scope>NUCLEOTIDE SEQUENCE [LARGE SCALE GENOMIC DNA]</scope>
    <source>
        <strain evidence="9">SB12</strain>
    </source>
</reference>
<protein>
    <submittedName>
        <fullName evidence="9">Undecaprenyl-phosphate glucose phosphotransferase</fullName>
        <ecNumber evidence="9">2.7.8.31</ecNumber>
    </submittedName>
</protein>
<dbReference type="Proteomes" id="UP000460298">
    <property type="component" value="Unassembled WGS sequence"/>
</dbReference>
<evidence type="ECO:0000259" key="8">
    <source>
        <dbReference type="Pfam" id="PF02397"/>
    </source>
</evidence>
<accession>A0A833M2Q6</accession>
<keyword evidence="5 7" id="KW-1133">Transmembrane helix</keyword>
<feature type="transmembrane region" description="Helical" evidence="7">
    <location>
        <begin position="101"/>
        <end position="122"/>
    </location>
</feature>
<keyword evidence="4 7" id="KW-0812">Transmembrane</keyword>
<dbReference type="Gene3D" id="3.40.50.720">
    <property type="entry name" value="NAD(P)-binding Rossmann-like Domain"/>
    <property type="match status" value="1"/>
</dbReference>
<dbReference type="EMBL" id="WBUI01000004">
    <property type="protein sequence ID" value="KAB2933928.1"/>
    <property type="molecule type" value="Genomic_DNA"/>
</dbReference>
<dbReference type="EC" id="2.7.8.31" evidence="9"/>
<dbReference type="GO" id="GO:0016020">
    <property type="term" value="C:membrane"/>
    <property type="evidence" value="ECO:0007669"/>
    <property type="project" value="UniProtKB-SubCell"/>
</dbReference>
<evidence type="ECO:0000256" key="7">
    <source>
        <dbReference type="SAM" id="Phobius"/>
    </source>
</evidence>
<evidence type="ECO:0000313" key="9">
    <source>
        <dbReference type="EMBL" id="KAB2933928.1"/>
    </source>
</evidence>